<dbReference type="Gene3D" id="3.40.50.300">
    <property type="entry name" value="P-loop containing nucleotide triphosphate hydrolases"/>
    <property type="match status" value="2"/>
</dbReference>
<dbReference type="Gene3D" id="1.10.10.10">
    <property type="entry name" value="Winged helix-like DNA-binding domain superfamily/Winged helix DNA-binding domain"/>
    <property type="match status" value="1"/>
</dbReference>
<feature type="domain" description="DUF234" evidence="2">
    <location>
        <begin position="295"/>
        <end position="367"/>
    </location>
</feature>
<dbReference type="GeneID" id="84061335"/>
<dbReference type="PANTHER" id="PTHR34704">
    <property type="entry name" value="ATPASE"/>
    <property type="match status" value="1"/>
</dbReference>
<sequence length="420" mass="49495">MIFMNMVDRERELQALKKRLSSNDLELMIIYGRRRIGKTFLILNAVNGYDFIYYLATEKNNLRKFKELTESKYEDIKYVKEDWEAIFHYLRDKIIIIDEFPYMIKEDESILSTFQKIVDETLKGSKTKLILLGSSISMMEDAISYKSPLYGRRTASIELKELKFKDLKGFNFSLIDAIHVYGFAGGVPFYLTKAKTPFLKWINAELKEVDSLIKDEIDFMLRYEFSEIGTYKEILHAISSGKNTLGEIKDFVRISGDVSSYLNKLEKIGIVGKEFPYKMKKGARYYIKDNFTLFWFTFIYPNLSLIEEGIYEIKEDEYNVYLGRIFEKIAREYVEDVYKVKVERLWSKDVEIDIYGDGIAGECKWSEGINGEKVLYELKRKVEDLGLDVKKYIIFAKSFSKTNEEAEFIDLKKLEQWYKT</sequence>
<dbReference type="InterPro" id="IPR011579">
    <property type="entry name" value="ATPase_dom"/>
</dbReference>
<dbReference type="SUPFAM" id="SSF52540">
    <property type="entry name" value="P-loop containing nucleoside triphosphate hydrolases"/>
    <property type="match status" value="1"/>
</dbReference>
<name>C4KG65_SACI6</name>
<evidence type="ECO:0000259" key="2">
    <source>
        <dbReference type="Pfam" id="PF03008"/>
    </source>
</evidence>
<feature type="domain" description="ATPase" evidence="1">
    <location>
        <begin position="7"/>
        <end position="192"/>
    </location>
</feature>
<dbReference type="RefSeq" id="WP_012735825.1">
    <property type="nucleotide sequence ID" value="NC_012726.1"/>
</dbReference>
<dbReference type="Pfam" id="PF01637">
    <property type="entry name" value="ATPase_2"/>
    <property type="match status" value="1"/>
</dbReference>
<dbReference type="HOGENOM" id="CLU_041137_3_0_2"/>
<evidence type="ECO:0000313" key="3">
    <source>
        <dbReference type="EMBL" id="ACR41579.1"/>
    </source>
</evidence>
<accession>C4KG65</accession>
<organism evidence="3 4">
    <name type="scientific">Saccharolobus islandicus (strain M.16.4 / Kamchatka #3)</name>
    <name type="common">Sulfolobus islandicus</name>
    <dbReference type="NCBI Taxonomy" id="426118"/>
    <lineage>
        <taxon>Archaea</taxon>
        <taxon>Thermoproteota</taxon>
        <taxon>Thermoprotei</taxon>
        <taxon>Sulfolobales</taxon>
        <taxon>Sulfolobaceae</taxon>
        <taxon>Saccharolobus</taxon>
    </lineage>
</organism>
<dbReference type="InterPro" id="IPR036388">
    <property type="entry name" value="WH-like_DNA-bd_sf"/>
</dbReference>
<dbReference type="KEGG" id="sid:M164_0971"/>
<dbReference type="Pfam" id="PF03008">
    <property type="entry name" value="DUF234"/>
    <property type="match status" value="1"/>
</dbReference>
<proteinExistence type="predicted"/>
<dbReference type="EMBL" id="CP001402">
    <property type="protein sequence ID" value="ACR41579.1"/>
    <property type="molecule type" value="Genomic_DNA"/>
</dbReference>
<evidence type="ECO:0000313" key="4">
    <source>
        <dbReference type="Proteomes" id="UP000001479"/>
    </source>
</evidence>
<evidence type="ECO:0000259" key="1">
    <source>
        <dbReference type="Pfam" id="PF01637"/>
    </source>
</evidence>
<dbReference type="InterPro" id="IPR004256">
    <property type="entry name" value="DUF234"/>
</dbReference>
<reference evidence="3 4" key="1">
    <citation type="journal article" date="2009" name="Proc. Natl. Acad. Sci. U.S.A.">
        <title>Biogeography of the Sulfolobus islandicus pan-genome.</title>
        <authorList>
            <person name="Reno M.L."/>
            <person name="Held N.L."/>
            <person name="Fields C.J."/>
            <person name="Burke P.V."/>
            <person name="Whitaker R.J."/>
        </authorList>
    </citation>
    <scope>NUCLEOTIDE SEQUENCE [LARGE SCALE GENOMIC DNA]</scope>
    <source>
        <strain evidence="4">M.16.4 / Kamchatka #3</strain>
    </source>
</reference>
<dbReference type="InterPro" id="IPR027417">
    <property type="entry name" value="P-loop_NTPase"/>
</dbReference>
<protein>
    <submittedName>
        <fullName evidence="3">ATPase</fullName>
    </submittedName>
</protein>
<dbReference type="AlphaFoldDB" id="C4KG65"/>
<dbReference type="Proteomes" id="UP000001479">
    <property type="component" value="Chromosome"/>
</dbReference>
<dbReference type="PANTHER" id="PTHR34704:SF1">
    <property type="entry name" value="ATPASE"/>
    <property type="match status" value="1"/>
</dbReference>
<dbReference type="GO" id="GO:0005524">
    <property type="term" value="F:ATP binding"/>
    <property type="evidence" value="ECO:0007669"/>
    <property type="project" value="InterPro"/>
</dbReference>
<gene>
    <name evidence="3" type="ordered locus">M164_0971</name>
</gene>